<dbReference type="AlphaFoldDB" id="A0A1Y0UZU8"/>
<dbReference type="PIRSF" id="PIRSF000897">
    <property type="entry name" value="Acid_Ptase_ClsA"/>
    <property type="match status" value="1"/>
</dbReference>
<evidence type="ECO:0000313" key="5">
    <source>
        <dbReference type="Proteomes" id="UP000195633"/>
    </source>
</evidence>
<keyword evidence="2" id="KW-0732">Signal</keyword>
<dbReference type="SUPFAM" id="SSF48317">
    <property type="entry name" value="Acid phosphatase/Vanadium-dependent haloperoxidase"/>
    <property type="match status" value="1"/>
</dbReference>
<dbReference type="InterPro" id="IPR001011">
    <property type="entry name" value="Acid_Pase_classA_bac"/>
</dbReference>
<dbReference type="EMBL" id="CP021524">
    <property type="protein sequence ID" value="ARW11402.1"/>
    <property type="molecule type" value="Genomic_DNA"/>
</dbReference>
<protein>
    <recommendedName>
        <fullName evidence="1">Acid phosphatase</fullName>
        <ecNumber evidence="1">3.1.3.2</ecNumber>
    </recommendedName>
</protein>
<evidence type="ECO:0000313" key="4">
    <source>
        <dbReference type="EMBL" id="ARW11402.1"/>
    </source>
</evidence>
<accession>A0A1Y0UZU8</accession>
<keyword evidence="1 4" id="KW-0378">Hydrolase</keyword>
<organism evidence="4 5">
    <name type="scientific">Acetobacter ascendens</name>
    <dbReference type="NCBI Taxonomy" id="481146"/>
    <lineage>
        <taxon>Bacteria</taxon>
        <taxon>Pseudomonadati</taxon>
        <taxon>Pseudomonadota</taxon>
        <taxon>Alphaproteobacteria</taxon>
        <taxon>Acetobacterales</taxon>
        <taxon>Acetobacteraceae</taxon>
        <taxon>Acetobacter</taxon>
    </lineage>
</organism>
<evidence type="ECO:0000256" key="1">
    <source>
        <dbReference type="PIRNR" id="PIRNR000897"/>
    </source>
</evidence>
<name>A0A1Y0UZU8_9PROT</name>
<proteinExistence type="inferred from homology"/>
<dbReference type="GO" id="GO:0003993">
    <property type="term" value="F:acid phosphatase activity"/>
    <property type="evidence" value="ECO:0007669"/>
    <property type="project" value="UniProtKB-EC"/>
</dbReference>
<dbReference type="Gene3D" id="1.20.144.10">
    <property type="entry name" value="Phosphatidic acid phosphatase type 2/haloperoxidase"/>
    <property type="match status" value="1"/>
</dbReference>
<feature type="domain" description="Phosphatidic acid phosphatase type 2/haloperoxidase" evidence="3">
    <location>
        <begin position="105"/>
        <end position="215"/>
    </location>
</feature>
<reference evidence="4 5" key="1">
    <citation type="submission" date="2017-05" db="EMBL/GenBank/DDBJ databases">
        <title>Genome sequence of Acetobacter pasteurianus subsp. ascendens strain SRCM101447.</title>
        <authorList>
            <person name="Cho S.H."/>
        </authorList>
    </citation>
    <scope>NUCLEOTIDE SEQUENCE [LARGE SCALE GENOMIC DNA]</scope>
    <source>
        <strain evidence="4 5">SRCM101447</strain>
    </source>
</reference>
<dbReference type="InterPro" id="IPR036938">
    <property type="entry name" value="PAP2/HPO_sf"/>
</dbReference>
<feature type="chain" id="PRO_5010999614" description="Acid phosphatase" evidence="2">
    <location>
        <begin position="28"/>
        <end position="257"/>
    </location>
</feature>
<comment type="similarity">
    <text evidence="1">Belongs to the class A bacterial acid phosphatase family.</text>
</comment>
<dbReference type="STRING" id="481146.A4S02_05690"/>
<dbReference type="PRINTS" id="PR00483">
    <property type="entry name" value="BACPHPHTASE"/>
</dbReference>
<dbReference type="Proteomes" id="UP000195633">
    <property type="component" value="Chromosome"/>
</dbReference>
<dbReference type="Pfam" id="PF01569">
    <property type="entry name" value="PAP2"/>
    <property type="match status" value="1"/>
</dbReference>
<dbReference type="RefSeq" id="WP_019087734.1">
    <property type="nucleotide sequence ID" value="NZ_CP021524.1"/>
</dbReference>
<dbReference type="GO" id="GO:0030288">
    <property type="term" value="C:outer membrane-bounded periplasmic space"/>
    <property type="evidence" value="ECO:0007669"/>
    <property type="project" value="InterPro"/>
</dbReference>
<comment type="catalytic activity">
    <reaction evidence="1">
        <text>a phosphate monoester + H2O = an alcohol + phosphate</text>
        <dbReference type="Rhea" id="RHEA:15017"/>
        <dbReference type="ChEBI" id="CHEBI:15377"/>
        <dbReference type="ChEBI" id="CHEBI:30879"/>
        <dbReference type="ChEBI" id="CHEBI:43474"/>
        <dbReference type="ChEBI" id="CHEBI:67140"/>
        <dbReference type="EC" id="3.1.3.2"/>
    </reaction>
</comment>
<dbReference type="SMART" id="SM00014">
    <property type="entry name" value="acidPPc"/>
    <property type="match status" value="1"/>
</dbReference>
<dbReference type="EC" id="3.1.3.2" evidence="1"/>
<feature type="signal peptide" evidence="2">
    <location>
        <begin position="1"/>
        <end position="27"/>
    </location>
</feature>
<gene>
    <name evidence="4" type="primary">phoN</name>
    <name evidence="4" type="ORF">S101447_02356</name>
</gene>
<dbReference type="CDD" id="cd03397">
    <property type="entry name" value="PAP2_acid_phosphatase"/>
    <property type="match status" value="1"/>
</dbReference>
<sequence>MRFRNAIFYAVSFSLAHSLFGYTTAQAQQLNLPDGRAFLPPPPQAEEPAQQADLRAFEKTRGLKDKARWKLAQNDANLNPSHVIKDFSCAVGFNLDPAKLPAMVNLLTSLAQPVEQDVSNEKDFWKRRRPFVGTNKDICTAHSDGLDKSYAYPSGHTTWGWLTASILASALPDRATQIMQRGRIFGESRIVCGVHWKSDVQAGYMNGSAMFAALQEQPAFTEQMTKVRQELLALRDAKTAPDAKTCAVEQQAAQDAF</sequence>
<dbReference type="InterPro" id="IPR000326">
    <property type="entry name" value="PAP2/HPO"/>
</dbReference>
<evidence type="ECO:0000259" key="3">
    <source>
        <dbReference type="SMART" id="SM00014"/>
    </source>
</evidence>
<evidence type="ECO:0000256" key="2">
    <source>
        <dbReference type="SAM" id="SignalP"/>
    </source>
</evidence>